<dbReference type="EnsemblMetazoa" id="XM_050660250.1">
    <property type="protein sequence ID" value="XP_050516207.1"/>
    <property type="gene ID" value="LOC126891072"/>
</dbReference>
<dbReference type="Proteomes" id="UP001652700">
    <property type="component" value="Unplaced"/>
</dbReference>
<dbReference type="GeneID" id="126891072"/>
<protein>
    <submittedName>
        <fullName evidence="2">Uncharacterized protein</fullName>
    </submittedName>
</protein>
<evidence type="ECO:0000256" key="1">
    <source>
        <dbReference type="SAM" id="MobiDB-lite"/>
    </source>
</evidence>
<accession>A0ABM5L190</accession>
<dbReference type="RefSeq" id="XP_050516207.1">
    <property type="nucleotide sequence ID" value="XM_050660250.1"/>
</dbReference>
<evidence type="ECO:0000313" key="3">
    <source>
        <dbReference type="Proteomes" id="UP001652700"/>
    </source>
</evidence>
<keyword evidence="3" id="KW-1185">Reference proteome</keyword>
<sequence>MTRIQSVPYQNRGRGSKRGGPKRQAYQDQRNEDFVKTKTLIRHCSSVTTSTTSGLAVDHFSTVTLDFMNPIDPFTSEVGLVEDVGSSIEPNTTEEKDNQKTDAPQDEIATAIPGSSVTNSGTSGLAVDHFSTVTFDFMNLIDPFTSEAGLVEDVGSSIELNTTEEKFTHIATAIPGSSVTNCGTSGLAVDHFSTVTLEFMNPIDQFTSGVGLVEDVSSSIELNTTEGRLYNNWKQPLSYYLHCDLLVSEIATAIPGSSVETSGTSGLAVDHFRTVTLDFMKYIDQFTSEVGLVEDVGRLYNNWKQPLSYYLHCDLLVSEIPTAIPGSRVATSSTSGLAVDHFSIVTLDFTNPIDQFTSDVGLVEDVGSSIELNTTEEKFTHIPTAIPGSRVATSGTSGLAVDHFSTVTLDFMNPIDQFTSKVGLVEDVGSSIELNTTKKNSHIEIATAIPGSSVTNSGTSGLAVDHFSTVTLDFMNPIDQFTSNVGLVEDVGSSIELNTTKRNSHIEIPTAIPGSRVATSSTSGLAVDHFSTVTLDFMNPIDQFTSEVGLVEDVGSSIELNTTEEKFTHCDLLVSQIPTAISGSRVATSSTSGLAVDHFSTVTLDFMNPIDQFTSKVGLVEDVGSSIELNTTEEKFTHVKIKPGVNDDILKI</sequence>
<proteinExistence type="predicted"/>
<reference evidence="2" key="1">
    <citation type="submission" date="2025-05" db="UniProtKB">
        <authorList>
            <consortium name="EnsemblMetazoa"/>
        </authorList>
    </citation>
    <scope>IDENTIFICATION</scope>
</reference>
<name>A0ABM5L190_DIAVI</name>
<evidence type="ECO:0000313" key="2">
    <source>
        <dbReference type="EnsemblMetazoa" id="XP_050516207.1"/>
    </source>
</evidence>
<organism evidence="2 3">
    <name type="scientific">Diabrotica virgifera virgifera</name>
    <name type="common">western corn rootworm</name>
    <dbReference type="NCBI Taxonomy" id="50390"/>
    <lineage>
        <taxon>Eukaryota</taxon>
        <taxon>Metazoa</taxon>
        <taxon>Ecdysozoa</taxon>
        <taxon>Arthropoda</taxon>
        <taxon>Hexapoda</taxon>
        <taxon>Insecta</taxon>
        <taxon>Pterygota</taxon>
        <taxon>Neoptera</taxon>
        <taxon>Endopterygota</taxon>
        <taxon>Coleoptera</taxon>
        <taxon>Polyphaga</taxon>
        <taxon>Cucujiformia</taxon>
        <taxon>Chrysomeloidea</taxon>
        <taxon>Chrysomelidae</taxon>
        <taxon>Galerucinae</taxon>
        <taxon>Diabroticina</taxon>
        <taxon>Diabroticites</taxon>
        <taxon>Diabrotica</taxon>
    </lineage>
</organism>
<feature type="region of interest" description="Disordered" evidence="1">
    <location>
        <begin position="1"/>
        <end position="31"/>
    </location>
</feature>